<dbReference type="STRING" id="1577792.QX51_04475"/>
<dbReference type="Proteomes" id="UP000031189">
    <property type="component" value="Unassembled WGS sequence"/>
</dbReference>
<feature type="transmembrane region" description="Helical" evidence="1">
    <location>
        <begin position="38"/>
        <end position="60"/>
    </location>
</feature>
<dbReference type="InterPro" id="IPR007272">
    <property type="entry name" value="Sulf_transp_TsuA/YedE"/>
</dbReference>
<name>A0A0B3W6S8_9FIRM</name>
<dbReference type="Pfam" id="PF04143">
    <property type="entry name" value="Sulf_transp"/>
    <property type="match status" value="1"/>
</dbReference>
<dbReference type="EMBL" id="JWHR01000048">
    <property type="protein sequence ID" value="KHS58117.1"/>
    <property type="molecule type" value="Genomic_DNA"/>
</dbReference>
<gene>
    <name evidence="2" type="ORF">QX51_04475</name>
</gene>
<keyword evidence="1" id="KW-1133">Transmembrane helix</keyword>
<feature type="transmembrane region" description="Helical" evidence="1">
    <location>
        <begin position="157"/>
        <end position="179"/>
    </location>
</feature>
<sequence length="186" mass="19744">MKILLSILLGGFFGYALYKVQATNPKKLLAMLRLEDLHLAKVILFAIGFASVLLSIAHAIGIFKISHLSVKTLNLGVIIGGIIFGLGFGYAGTCPGTCVGASGTNNLKKGLSAIIGGLVGAITFTLSYGYLNNLGLISGFDLGKLTLFKISPNYPSLFNVGYMGLFLTGILFMLVSYFLPKSILKK</sequence>
<protein>
    <submittedName>
        <fullName evidence="2">Membrane protein</fullName>
    </submittedName>
</protein>
<dbReference type="AlphaFoldDB" id="A0A0B3W6S8"/>
<feature type="transmembrane region" description="Helical" evidence="1">
    <location>
        <begin position="72"/>
        <end position="91"/>
    </location>
</feature>
<proteinExistence type="predicted"/>
<evidence type="ECO:0000313" key="2">
    <source>
        <dbReference type="EMBL" id="KHS58117.1"/>
    </source>
</evidence>
<keyword evidence="1" id="KW-0472">Membrane</keyword>
<keyword evidence="3" id="KW-1185">Reference proteome</keyword>
<evidence type="ECO:0000313" key="3">
    <source>
        <dbReference type="Proteomes" id="UP000031189"/>
    </source>
</evidence>
<organism evidence="2 3">
    <name type="scientific">Terrisporobacter othiniensis</name>
    <dbReference type="NCBI Taxonomy" id="1577792"/>
    <lineage>
        <taxon>Bacteria</taxon>
        <taxon>Bacillati</taxon>
        <taxon>Bacillota</taxon>
        <taxon>Clostridia</taxon>
        <taxon>Peptostreptococcales</taxon>
        <taxon>Peptostreptococcaceae</taxon>
        <taxon>Terrisporobacter</taxon>
    </lineage>
</organism>
<keyword evidence="1" id="KW-0812">Transmembrane</keyword>
<comment type="caution">
    <text evidence="2">The sequence shown here is derived from an EMBL/GenBank/DDBJ whole genome shotgun (WGS) entry which is preliminary data.</text>
</comment>
<accession>A0A0B3W6S8</accession>
<feature type="transmembrane region" description="Helical" evidence="1">
    <location>
        <begin position="111"/>
        <end position="131"/>
    </location>
</feature>
<dbReference type="RefSeq" id="WP_039678718.1">
    <property type="nucleotide sequence ID" value="NZ_JWHR01000048.1"/>
</dbReference>
<reference evidence="2 3" key="1">
    <citation type="submission" date="2014-12" db="EMBL/GenBank/DDBJ databases">
        <title>Draft genome sequence of Terrisporobacter sp. 08-306576, isolated from the blood culture of a bacteremia patient.</title>
        <authorList>
            <person name="Lund L.C."/>
            <person name="Sydenham T.V."/>
            <person name="Hogh S.V."/>
            <person name="Skov M.N."/>
            <person name="Kemp M."/>
            <person name="Justesen U.S."/>
        </authorList>
    </citation>
    <scope>NUCLEOTIDE SEQUENCE [LARGE SCALE GENOMIC DNA]</scope>
    <source>
        <strain evidence="2 3">08-306576</strain>
    </source>
</reference>
<evidence type="ECO:0000256" key="1">
    <source>
        <dbReference type="SAM" id="Phobius"/>
    </source>
</evidence>
<dbReference type="OrthoDB" id="9790409at2"/>